<dbReference type="EMBL" id="PNBW01000043">
    <property type="protein sequence ID" value="TMO74900.1"/>
    <property type="molecule type" value="Genomic_DNA"/>
</dbReference>
<sequence length="66" mass="7497">MSEEFEVIQPTTKVFCPEKGEGWTLTGITGIDEQTSVMFNGVRYTIPAKKIVEELLPNYLKMNNND</sequence>
<keyword evidence="3" id="KW-1185">Reference proteome</keyword>
<dbReference type="AlphaFoldDB" id="A0A5S3VE27"/>
<name>A0A5S3VE27_9GAMM</name>
<protein>
    <submittedName>
        <fullName evidence="1">Uncharacterized protein</fullName>
    </submittedName>
</protein>
<reference evidence="1 4" key="1">
    <citation type="submission" date="2018-01" db="EMBL/GenBank/DDBJ databases">
        <authorList>
            <person name="Paulsen S."/>
            <person name="Gram L.K."/>
        </authorList>
    </citation>
    <scope>NUCLEOTIDE SEQUENCE [LARGE SCALE GENOMIC DNA]</scope>
    <source>
        <strain evidence="1 4">S3790</strain>
        <strain evidence="2">S3895</strain>
    </source>
</reference>
<evidence type="ECO:0000313" key="4">
    <source>
        <dbReference type="Proteomes" id="UP000307217"/>
    </source>
</evidence>
<proteinExistence type="predicted"/>
<dbReference type="EMBL" id="PNBX01000002">
    <property type="protein sequence ID" value="TMO70607.1"/>
    <property type="molecule type" value="Genomic_DNA"/>
</dbReference>
<reference evidence="3 4" key="2">
    <citation type="submission" date="2019-06" db="EMBL/GenBank/DDBJ databases">
        <title>Co-occurence of chitin degradation, pigmentation and bioactivity in marine Pseudoalteromonas.</title>
        <authorList>
            <person name="Sonnenschein E.C."/>
            <person name="Bech P.K."/>
        </authorList>
    </citation>
    <scope>NUCLEOTIDE SEQUENCE [LARGE SCALE GENOMIC DNA]</scope>
    <source>
        <strain evidence="4">S3790</strain>
        <strain evidence="2 3">S3895</strain>
    </source>
</reference>
<gene>
    <name evidence="1" type="ORF">CWC19_00665</name>
    <name evidence="2" type="ORF">CWC20_09075</name>
</gene>
<evidence type="ECO:0000313" key="3">
    <source>
        <dbReference type="Proteomes" id="UP000307164"/>
    </source>
</evidence>
<dbReference type="RefSeq" id="WP_138589523.1">
    <property type="nucleotide sequence ID" value="NZ_PNBW01000043.1"/>
</dbReference>
<dbReference type="Proteomes" id="UP000307164">
    <property type="component" value="Unassembled WGS sequence"/>
</dbReference>
<dbReference type="Proteomes" id="UP000307217">
    <property type="component" value="Unassembled WGS sequence"/>
</dbReference>
<accession>A0A5S3VE27</accession>
<evidence type="ECO:0000313" key="1">
    <source>
        <dbReference type="EMBL" id="TMO70607.1"/>
    </source>
</evidence>
<organism evidence="1 4">
    <name type="scientific">Pseudoalteromonas aurantia</name>
    <dbReference type="NCBI Taxonomy" id="43654"/>
    <lineage>
        <taxon>Bacteria</taxon>
        <taxon>Pseudomonadati</taxon>
        <taxon>Pseudomonadota</taxon>
        <taxon>Gammaproteobacteria</taxon>
        <taxon>Alteromonadales</taxon>
        <taxon>Pseudoalteromonadaceae</taxon>
        <taxon>Pseudoalteromonas</taxon>
    </lineage>
</organism>
<comment type="caution">
    <text evidence="1">The sequence shown here is derived from an EMBL/GenBank/DDBJ whole genome shotgun (WGS) entry which is preliminary data.</text>
</comment>
<evidence type="ECO:0000313" key="2">
    <source>
        <dbReference type="EMBL" id="TMO74900.1"/>
    </source>
</evidence>
<dbReference type="OrthoDB" id="6308039at2"/>
<reference evidence="1" key="3">
    <citation type="submission" date="2019-09" db="EMBL/GenBank/DDBJ databases">
        <title>Co-occurence of chitin degradation, pigmentation and bioactivity in marine Pseudoalteromonas.</title>
        <authorList>
            <person name="Sonnenschein E.C."/>
            <person name="Bech P.K."/>
        </authorList>
    </citation>
    <scope>NUCLEOTIDE SEQUENCE</scope>
    <source>
        <strain evidence="1">S3790</strain>
    </source>
</reference>